<dbReference type="KEGG" id="mgin:FRZ54_07380"/>
<dbReference type="InterPro" id="IPR058240">
    <property type="entry name" value="rSAM_sf"/>
</dbReference>
<dbReference type="SUPFAM" id="SSF102114">
    <property type="entry name" value="Radical SAM enzymes"/>
    <property type="match status" value="1"/>
</dbReference>
<evidence type="ECO:0000256" key="5">
    <source>
        <dbReference type="ARBA" id="ARBA00023004"/>
    </source>
</evidence>
<evidence type="ECO:0000313" key="8">
    <source>
        <dbReference type="EMBL" id="QEC62413.1"/>
    </source>
</evidence>
<dbReference type="InterPro" id="IPR000385">
    <property type="entry name" value="MoaA_NifB_PqqE_Fe-S-bd_CS"/>
</dbReference>
<dbReference type="OrthoDB" id="9808591at2"/>
<dbReference type="InterPro" id="IPR026335">
    <property type="entry name" value="rSAM_SPASM_FxsB"/>
</dbReference>
<dbReference type="InterPro" id="IPR013785">
    <property type="entry name" value="Aldolase_TIM"/>
</dbReference>
<keyword evidence="4" id="KW-0479">Metal-binding</keyword>
<dbReference type="CDD" id="cd01335">
    <property type="entry name" value="Radical_SAM"/>
    <property type="match status" value="1"/>
</dbReference>
<name>A0A5B8UU06_9SPHI</name>
<dbReference type="NCBIfam" id="TIGR04269">
    <property type="entry name" value="SAM_SPASM_FxsB"/>
    <property type="match status" value="1"/>
</dbReference>
<sequence>MPELPNNPTARCFLLKVASRCNINCDYCYMYNHLDQGWKSQPKLMSDKILQAVAERIRDYTIEQQLDRIAIVYHGGEPLLMATEKLINHAELLKSFLPGVVVEFSLQTNGVLLKEDDLIHFQKSGIQVSLSLDGPASANNRHRLDHKGKSSYSATEKALSLLENYPEVFSGVIAVIDADNSPLDLLKYFAERDIPQLDFLLPDANYLTLPPGRSKDPERYLRWLIECFDIWFDNYSNLKIRTFDSILASLMGVPSETDGFGFGDVSLITIETDGCYHDLDVLKITGQGTNLSNGDVHSTSIFQALQSEQVNKHRVLLTKEGLSEQCQNCPVVDVCGGGAVAHRYGKDGFLNPSIYCMELKGLIEHANKRVNEQLQIEFERREVGLKEFDTDLINEYETQPGITGAFRTILGSFEQSQTEKFKSVIDHIYKNSLASAINQLYDLSDKDFQSLAIQPSIVAWTEVMQKHMAGITVHDIDRKIIAPEPEYVLQILALSETRSPWPSVQREDRWLRLPFADKIYFEPATIAANGKPILDEALNLINSWKPELIGEMQLFSPEIQFIRDPSAHPDKVVSFSDNSVPGALYVQVMRGNEFIDPSDLADSIIHEHRHQKLYMLQRVCPIVHADYPLVASPWREELRPPTGLFHALFVFVELLDFWTFLKLNADSILKEKADKESLRISEQLSKGFAVVESCDLTEGGRIILTLLNTRFKALINENYTAFTSAPC</sequence>
<dbReference type="SFLD" id="SFLDG01072">
    <property type="entry name" value="dehydrogenase_like"/>
    <property type="match status" value="1"/>
</dbReference>
<keyword evidence="3" id="KW-0949">S-adenosyl-L-methionine</keyword>
<evidence type="ECO:0000313" key="9">
    <source>
        <dbReference type="Proteomes" id="UP000321479"/>
    </source>
</evidence>
<keyword evidence="5" id="KW-0408">Iron</keyword>
<dbReference type="InterPro" id="IPR007197">
    <property type="entry name" value="rSAM"/>
</dbReference>
<dbReference type="GO" id="GO:0046872">
    <property type="term" value="F:metal ion binding"/>
    <property type="evidence" value="ECO:0007669"/>
    <property type="project" value="UniProtKB-KW"/>
</dbReference>
<dbReference type="Proteomes" id="UP000321479">
    <property type="component" value="Chromosome"/>
</dbReference>
<evidence type="ECO:0000259" key="7">
    <source>
        <dbReference type="PROSITE" id="PS51918"/>
    </source>
</evidence>
<protein>
    <submittedName>
        <fullName evidence="8">FxsB family radical SAM/SPASM domain protein</fullName>
    </submittedName>
</protein>
<evidence type="ECO:0000256" key="4">
    <source>
        <dbReference type="ARBA" id="ARBA00022723"/>
    </source>
</evidence>
<keyword evidence="2" id="KW-0004">4Fe-4S</keyword>
<dbReference type="Gene3D" id="3.20.20.70">
    <property type="entry name" value="Aldolase class I"/>
    <property type="match status" value="1"/>
</dbReference>
<dbReference type="SFLD" id="SFLDG01386">
    <property type="entry name" value="main_SPASM_domain-containing"/>
    <property type="match status" value="1"/>
</dbReference>
<evidence type="ECO:0000256" key="1">
    <source>
        <dbReference type="ARBA" id="ARBA00001966"/>
    </source>
</evidence>
<evidence type="ECO:0000256" key="3">
    <source>
        <dbReference type="ARBA" id="ARBA00022691"/>
    </source>
</evidence>
<dbReference type="InterPro" id="IPR023867">
    <property type="entry name" value="Sulphatase_maturase_rSAM"/>
</dbReference>
<dbReference type="GO" id="GO:0016491">
    <property type="term" value="F:oxidoreductase activity"/>
    <property type="evidence" value="ECO:0007669"/>
    <property type="project" value="InterPro"/>
</dbReference>
<comment type="cofactor">
    <cofactor evidence="1">
        <name>[4Fe-4S] cluster</name>
        <dbReference type="ChEBI" id="CHEBI:49883"/>
    </cofactor>
</comment>
<proteinExistence type="predicted"/>
<dbReference type="SFLD" id="SFLDG01067">
    <property type="entry name" value="SPASM/twitch_domain_containing"/>
    <property type="match status" value="1"/>
</dbReference>
<organism evidence="8 9">
    <name type="scientific">Mucilaginibacter ginsenosidivorans</name>
    <dbReference type="NCBI Taxonomy" id="398053"/>
    <lineage>
        <taxon>Bacteria</taxon>
        <taxon>Pseudomonadati</taxon>
        <taxon>Bacteroidota</taxon>
        <taxon>Sphingobacteriia</taxon>
        <taxon>Sphingobacteriales</taxon>
        <taxon>Sphingobacteriaceae</taxon>
        <taxon>Mucilaginibacter</taxon>
    </lineage>
</organism>
<dbReference type="AlphaFoldDB" id="A0A5B8UU06"/>
<dbReference type="Pfam" id="PF04055">
    <property type="entry name" value="Radical_SAM"/>
    <property type="match status" value="1"/>
</dbReference>
<accession>A0A5B8UU06</accession>
<evidence type="ECO:0000256" key="2">
    <source>
        <dbReference type="ARBA" id="ARBA00022485"/>
    </source>
</evidence>
<dbReference type="PANTHER" id="PTHR43273">
    <property type="entry name" value="ANAEROBIC SULFATASE-MATURATING ENZYME HOMOLOG ASLB-RELATED"/>
    <property type="match status" value="1"/>
</dbReference>
<dbReference type="EMBL" id="CP042436">
    <property type="protein sequence ID" value="QEC62413.1"/>
    <property type="molecule type" value="Genomic_DNA"/>
</dbReference>
<dbReference type="NCBIfam" id="TIGR04267">
    <property type="entry name" value="mod_HExxH"/>
    <property type="match status" value="1"/>
</dbReference>
<feature type="domain" description="Radical SAM core" evidence="7">
    <location>
        <begin position="5"/>
        <end position="233"/>
    </location>
</feature>
<dbReference type="NCBIfam" id="NF041707">
    <property type="entry name" value="rSAM_YhhB"/>
    <property type="match status" value="1"/>
</dbReference>
<dbReference type="SFLD" id="SFLDS00029">
    <property type="entry name" value="Radical_SAM"/>
    <property type="match status" value="1"/>
</dbReference>
<dbReference type="RefSeq" id="WP_147030990.1">
    <property type="nucleotide sequence ID" value="NZ_CP042436.1"/>
</dbReference>
<evidence type="ECO:0000256" key="6">
    <source>
        <dbReference type="ARBA" id="ARBA00023014"/>
    </source>
</evidence>
<dbReference type="PROSITE" id="PS01305">
    <property type="entry name" value="MOAA_NIFB_PQQE"/>
    <property type="match status" value="1"/>
</dbReference>
<keyword evidence="9" id="KW-1185">Reference proteome</keyword>
<keyword evidence="6" id="KW-0411">Iron-sulfur</keyword>
<dbReference type="PANTHER" id="PTHR43273:SF8">
    <property type="entry name" value="RADICAL SAM DOMAIN PROTEIN"/>
    <property type="match status" value="1"/>
</dbReference>
<dbReference type="PROSITE" id="PS51918">
    <property type="entry name" value="RADICAL_SAM"/>
    <property type="match status" value="1"/>
</dbReference>
<dbReference type="InterPro" id="IPR026337">
    <property type="entry name" value="AKG_HExxH"/>
</dbReference>
<gene>
    <name evidence="8" type="ORF">FRZ54_07380</name>
</gene>
<dbReference type="GO" id="GO:0051539">
    <property type="term" value="F:4 iron, 4 sulfur cluster binding"/>
    <property type="evidence" value="ECO:0007669"/>
    <property type="project" value="UniProtKB-KW"/>
</dbReference>
<reference evidence="8 9" key="1">
    <citation type="journal article" date="2017" name="Curr. Microbiol.">
        <title>Mucilaginibacter ginsenosidivorans sp. nov., Isolated from Soil of Ginseng Field.</title>
        <authorList>
            <person name="Kim M.M."/>
            <person name="Siddiqi M.Z."/>
            <person name="Im W.T."/>
        </authorList>
    </citation>
    <scope>NUCLEOTIDE SEQUENCE [LARGE SCALE GENOMIC DNA]</scope>
    <source>
        <strain evidence="8 9">Gsoil 3017</strain>
    </source>
</reference>